<dbReference type="Gene3D" id="2.70.150.10">
    <property type="entry name" value="Calcium-transporting ATPase, cytoplasmic transduction domain A"/>
    <property type="match status" value="1"/>
</dbReference>
<keyword evidence="4" id="KW-1003">Cell membrane</keyword>
<dbReference type="InterPro" id="IPR006068">
    <property type="entry name" value="ATPase_P-typ_cation-transptr_C"/>
</dbReference>
<comment type="cofactor">
    <cofactor evidence="1">
        <name>Mg(2+)</name>
        <dbReference type="ChEBI" id="CHEBI:18420"/>
    </cofactor>
</comment>
<evidence type="ECO:0000256" key="5">
    <source>
        <dbReference type="ARBA" id="ARBA00022538"/>
    </source>
</evidence>
<dbReference type="InterPro" id="IPR001757">
    <property type="entry name" value="P_typ_ATPase"/>
</dbReference>
<dbReference type="SUPFAM" id="SSF81653">
    <property type="entry name" value="Calcium ATPase, transduction domain A"/>
    <property type="match status" value="1"/>
</dbReference>
<evidence type="ECO:0000256" key="6">
    <source>
        <dbReference type="ARBA" id="ARBA00022692"/>
    </source>
</evidence>
<evidence type="ECO:0000256" key="10">
    <source>
        <dbReference type="ARBA" id="ARBA00022842"/>
    </source>
</evidence>
<name>A0A176WIA1_MARPO</name>
<dbReference type="Gene3D" id="3.40.50.1000">
    <property type="entry name" value="HAD superfamily/HAD-like"/>
    <property type="match status" value="1"/>
</dbReference>
<keyword evidence="9" id="KW-0067">ATP-binding</keyword>
<keyword evidence="5" id="KW-0633">Potassium transport</keyword>
<organism evidence="25 26">
    <name type="scientific">Marchantia polymorpha subsp. ruderalis</name>
    <dbReference type="NCBI Taxonomy" id="1480154"/>
    <lineage>
        <taxon>Eukaryota</taxon>
        <taxon>Viridiplantae</taxon>
        <taxon>Streptophyta</taxon>
        <taxon>Embryophyta</taxon>
        <taxon>Marchantiophyta</taxon>
        <taxon>Marchantiopsida</taxon>
        <taxon>Marchantiidae</taxon>
        <taxon>Marchantiales</taxon>
        <taxon>Marchantiaceae</taxon>
        <taxon>Marchantia</taxon>
    </lineage>
</organism>
<dbReference type="GO" id="GO:0005886">
    <property type="term" value="C:plasma membrane"/>
    <property type="evidence" value="ECO:0007669"/>
    <property type="project" value="UniProtKB-SubCell"/>
</dbReference>
<keyword evidence="13 23" id="KW-1133">Transmembrane helix</keyword>
<keyword evidence="7" id="KW-0479">Metal-binding</keyword>
<dbReference type="AlphaFoldDB" id="A0A176WIA1"/>
<dbReference type="SFLD" id="SFLDS00003">
    <property type="entry name" value="Haloacid_Dehalogenase"/>
    <property type="match status" value="1"/>
</dbReference>
<dbReference type="SUPFAM" id="SSF81665">
    <property type="entry name" value="Calcium ATPase, transmembrane domain M"/>
    <property type="match status" value="1"/>
</dbReference>
<dbReference type="SUPFAM" id="SSF56784">
    <property type="entry name" value="HAD-like"/>
    <property type="match status" value="1"/>
</dbReference>
<feature type="transmembrane region" description="Helical" evidence="23">
    <location>
        <begin position="1015"/>
        <end position="1037"/>
    </location>
</feature>
<comment type="caution">
    <text evidence="25">The sequence shown here is derived from an EMBL/GenBank/DDBJ whole genome shotgun (WGS) entry which is preliminary data.</text>
</comment>
<dbReference type="GO" id="GO:0140115">
    <property type="term" value="P:export across plasma membrane"/>
    <property type="evidence" value="ECO:0007669"/>
    <property type="project" value="UniProtKB-ARBA"/>
</dbReference>
<dbReference type="GO" id="GO:0005524">
    <property type="term" value="F:ATP binding"/>
    <property type="evidence" value="ECO:0007669"/>
    <property type="project" value="UniProtKB-KW"/>
</dbReference>
<evidence type="ECO:0000313" key="26">
    <source>
        <dbReference type="Proteomes" id="UP000077202"/>
    </source>
</evidence>
<feature type="transmembrane region" description="Helical" evidence="23">
    <location>
        <begin position="191"/>
        <end position="214"/>
    </location>
</feature>
<dbReference type="GO" id="GO:0006813">
    <property type="term" value="P:potassium ion transport"/>
    <property type="evidence" value="ECO:0007669"/>
    <property type="project" value="UniProtKB-KW"/>
</dbReference>
<keyword evidence="8" id="KW-0547">Nucleotide-binding</keyword>
<dbReference type="Pfam" id="PF00690">
    <property type="entry name" value="Cation_ATPase_N"/>
    <property type="match status" value="1"/>
</dbReference>
<dbReference type="PRINTS" id="PR00121">
    <property type="entry name" value="NAKATPASE"/>
</dbReference>
<keyword evidence="12" id="KW-1278">Translocase</keyword>
<dbReference type="Pfam" id="PF00689">
    <property type="entry name" value="Cation_ATPase_C"/>
    <property type="match status" value="1"/>
</dbReference>
<feature type="transmembrane region" description="Helical" evidence="23">
    <location>
        <begin position="408"/>
        <end position="434"/>
    </location>
</feature>
<evidence type="ECO:0000256" key="12">
    <source>
        <dbReference type="ARBA" id="ARBA00022967"/>
    </source>
</evidence>
<dbReference type="InterPro" id="IPR023298">
    <property type="entry name" value="ATPase_P-typ_TM_dom_sf"/>
</dbReference>
<protein>
    <recommendedName>
        <fullName evidence="22">Sodium/potassium exporting P-type ATPase 1</fullName>
        <ecNumber evidence="19">7.2.2.3</ecNumber>
    </recommendedName>
</protein>
<evidence type="ECO:0000256" key="22">
    <source>
        <dbReference type="ARBA" id="ARBA00073741"/>
    </source>
</evidence>
<dbReference type="NCBIfam" id="TIGR01523">
    <property type="entry name" value="ATPase-IID_K-Na"/>
    <property type="match status" value="1"/>
</dbReference>
<dbReference type="Pfam" id="PF13246">
    <property type="entry name" value="Cation_ATPase"/>
    <property type="match status" value="1"/>
</dbReference>
<sequence length="1084" mass="118339">MVEPEPEPGCSDIWDCDSEIRFCGRLSDGLVYAQHHCWRVHLSFPDRCVLSGFCSISSSKLRTSSTLHEPALFSPLLDFDPTLRQQAITCRIDRPGDDRKGGFSNFDYFREIFDRFSREFRAQASGDRMNGANGSGSGSGTEWHALPVGEVAQVLQTDVERGLKEANVEELQAKFGPNELKGQRGVNPWRVLLGQFTNGLTVILVLAAAVSYAVQDYAEGGVLAFVIIFNAAVGFVQEFRAEKTMDALRRMASPTAKVIRDGGLSRISSPGVVPGDIIVFEVGDVVPADCRLFEVLNLEVDEAMLTGESLPVAKAVEPIKGDNASLGDRLNMVYSSTTLTKGRGRGVAVATGMNTEIGKITKSIAETSSGSTPMQKRLNLMAYILFGISLLLAVVVFAVNKFNFSTDIILYAVSLSIAVIPEGLIAVITIVMALGVRRMASQRALVRKLVALESLQAVTNICSDKTGTLTQGKMTVTSVWRPGSERVVVTGDGWSTTGEFLVRDSAIAPSDLLGDLGFRLLVECSALCNTANIVEASEGKVWGDPTEIALQVLAYKLQMGKPSFRQLKEPVTEYPFSSATKRMSMLYRDVGRDDFELYTKGAENVLDLCDRVLENGAEVEIASRDEFLRGVHEQIQVSAKQGLRVLVMAYRTVDERQMGKSVTKWERADVEASLVFLGLVGIRDTPRPESKVAVDQCYKAGIIVHMLTGDHHDTALAIAKEVGIIRAPPDRADATVVSLSNPVMTAPEFDAMSEAEIDGLEELPLVIARCTPATKVRMIEALHRRRKFAAMTGDGVNDAPSLKKADVGIAMGAGSDVAKQSSEIVLTDNNFATIVMAVSEGRRIFSNIRKFVLHLISTNVGEVIVLIIGLAFKDRSGLSVFPLAPVQILYMNMVTSTPPAMALGVEAASRHVMSVPPHTKGLFGKELLADMMAYGVIMGGLILTDFVLVIYAFGDGNLGLECNSDRNVFECNTVFRARSTILIAFTWMMLLHAYNCRNLRASLFTKDGGGASKIFSNKLLVVSVFVGAIMPIPTVYIPTLNTTVFKQETISWEWGIIFVSVVAFFFCSEFYKYCKRRVMTNHHI</sequence>
<dbReference type="InterPro" id="IPR059000">
    <property type="entry name" value="ATPase_P-type_domA"/>
</dbReference>
<dbReference type="PRINTS" id="PR00119">
    <property type="entry name" value="CATATPASE"/>
</dbReference>
<evidence type="ECO:0000256" key="13">
    <source>
        <dbReference type="ARBA" id="ARBA00022989"/>
    </source>
</evidence>
<evidence type="ECO:0000256" key="17">
    <source>
        <dbReference type="ARBA" id="ARBA00023201"/>
    </source>
</evidence>
<keyword evidence="16 23" id="KW-0472">Membrane</keyword>
<evidence type="ECO:0000256" key="3">
    <source>
        <dbReference type="ARBA" id="ARBA00022448"/>
    </source>
</evidence>
<evidence type="ECO:0000256" key="16">
    <source>
        <dbReference type="ARBA" id="ARBA00023136"/>
    </source>
</evidence>
<evidence type="ECO:0000256" key="23">
    <source>
        <dbReference type="SAM" id="Phobius"/>
    </source>
</evidence>
<evidence type="ECO:0000259" key="24">
    <source>
        <dbReference type="SMART" id="SM00831"/>
    </source>
</evidence>
<keyword evidence="15" id="KW-0406">Ion transport</keyword>
<feature type="transmembrane region" description="Helical" evidence="23">
    <location>
        <begin position="927"/>
        <end position="954"/>
    </location>
</feature>
<evidence type="ECO:0000256" key="19">
    <source>
        <dbReference type="ARBA" id="ARBA00035029"/>
    </source>
</evidence>
<dbReference type="FunFam" id="2.70.150.10:FF:000016">
    <property type="entry name" value="Calcium-transporting P-type ATPase putative"/>
    <property type="match status" value="1"/>
</dbReference>
<dbReference type="InterPro" id="IPR006414">
    <property type="entry name" value="P-type_ATPase_IID"/>
</dbReference>
<comment type="similarity">
    <text evidence="18">Belongs to the cation transport ATPase (P-type) (TC 3.A.3) family. Type IID subfamily.</text>
</comment>
<dbReference type="Gene3D" id="1.20.1110.10">
    <property type="entry name" value="Calcium-transporting ATPase, transmembrane domain"/>
    <property type="match status" value="1"/>
</dbReference>
<evidence type="ECO:0000313" key="25">
    <source>
        <dbReference type="EMBL" id="OAE32950.1"/>
    </source>
</evidence>
<dbReference type="Gene3D" id="3.40.1110.10">
    <property type="entry name" value="Calcium-transporting ATPase, cytoplasmic domain N"/>
    <property type="match status" value="1"/>
</dbReference>
<keyword evidence="17" id="KW-0739">Sodium transport</keyword>
<comment type="catalytic activity">
    <reaction evidence="21">
        <text>Na(+)(in) + ATP + H2O = Na(+)(out) + ADP + phosphate + H(+)</text>
        <dbReference type="Rhea" id="RHEA:14633"/>
        <dbReference type="ChEBI" id="CHEBI:15377"/>
        <dbReference type="ChEBI" id="CHEBI:15378"/>
        <dbReference type="ChEBI" id="CHEBI:29101"/>
        <dbReference type="ChEBI" id="CHEBI:30616"/>
        <dbReference type="ChEBI" id="CHEBI:43474"/>
        <dbReference type="ChEBI" id="CHEBI:456216"/>
        <dbReference type="EC" id="7.2.2.3"/>
    </reaction>
    <physiologicalReaction direction="left-to-right" evidence="21">
        <dbReference type="Rhea" id="RHEA:14634"/>
    </physiologicalReaction>
</comment>
<evidence type="ECO:0000256" key="7">
    <source>
        <dbReference type="ARBA" id="ARBA00022723"/>
    </source>
</evidence>
<dbReference type="GO" id="GO:0016887">
    <property type="term" value="F:ATP hydrolysis activity"/>
    <property type="evidence" value="ECO:0007669"/>
    <property type="project" value="InterPro"/>
</dbReference>
<feature type="transmembrane region" description="Helical" evidence="23">
    <location>
        <begin position="974"/>
        <end position="994"/>
    </location>
</feature>
<evidence type="ECO:0000256" key="1">
    <source>
        <dbReference type="ARBA" id="ARBA00001946"/>
    </source>
</evidence>
<feature type="domain" description="Cation-transporting P-type ATPase N-terminal" evidence="24">
    <location>
        <begin position="142"/>
        <end position="216"/>
    </location>
</feature>
<evidence type="ECO:0000256" key="21">
    <source>
        <dbReference type="ARBA" id="ARBA00049499"/>
    </source>
</evidence>
<dbReference type="GO" id="GO:0008554">
    <property type="term" value="F:P-type sodium transporter activity"/>
    <property type="evidence" value="ECO:0007669"/>
    <property type="project" value="UniProtKB-EC"/>
</dbReference>
<evidence type="ECO:0000256" key="2">
    <source>
        <dbReference type="ARBA" id="ARBA00004651"/>
    </source>
</evidence>
<keyword evidence="6 23" id="KW-0812">Transmembrane</keyword>
<dbReference type="EMBL" id="LVLJ01000698">
    <property type="protein sequence ID" value="OAE32950.1"/>
    <property type="molecule type" value="Genomic_DNA"/>
</dbReference>
<dbReference type="SFLD" id="SFLDF00027">
    <property type="entry name" value="p-type_atpase"/>
    <property type="match status" value="1"/>
</dbReference>
<dbReference type="InterPro" id="IPR044492">
    <property type="entry name" value="P_typ_ATPase_HD_dom"/>
</dbReference>
<dbReference type="SFLD" id="SFLDG00002">
    <property type="entry name" value="C1.7:_P-type_atpase_like"/>
    <property type="match status" value="1"/>
</dbReference>
<dbReference type="EC" id="7.2.2.3" evidence="19"/>
<feature type="transmembrane region" description="Helical" evidence="23">
    <location>
        <begin position="220"/>
        <end position="241"/>
    </location>
</feature>
<gene>
    <name evidence="25" type="ORF">AXG93_673s1270</name>
</gene>
<dbReference type="Pfam" id="PF00122">
    <property type="entry name" value="E1-E2_ATPase"/>
    <property type="match status" value="1"/>
</dbReference>
<feature type="transmembrane region" description="Helical" evidence="23">
    <location>
        <begin position="851"/>
        <end position="872"/>
    </location>
</feature>
<evidence type="ECO:0000256" key="14">
    <source>
        <dbReference type="ARBA" id="ARBA00023053"/>
    </source>
</evidence>
<dbReference type="Pfam" id="PF08282">
    <property type="entry name" value="Hydrolase_3"/>
    <property type="match status" value="1"/>
</dbReference>
<dbReference type="InterPro" id="IPR008250">
    <property type="entry name" value="ATPase_P-typ_transduc_dom_A_sf"/>
</dbReference>
<evidence type="ECO:0000256" key="4">
    <source>
        <dbReference type="ARBA" id="ARBA00022475"/>
    </source>
</evidence>
<dbReference type="InterPro" id="IPR004014">
    <property type="entry name" value="ATPase_P-typ_cation-transptr_N"/>
</dbReference>
<dbReference type="InterPro" id="IPR018303">
    <property type="entry name" value="ATPase_P-typ_P_site"/>
</dbReference>
<dbReference type="GO" id="GO:0046872">
    <property type="term" value="F:metal ion binding"/>
    <property type="evidence" value="ECO:0007669"/>
    <property type="project" value="UniProtKB-KW"/>
</dbReference>
<accession>A0A176WIA1</accession>
<comment type="subcellular location">
    <subcellularLocation>
        <location evidence="2">Cell membrane</location>
        <topology evidence="2">Multi-pass membrane protein</topology>
    </subcellularLocation>
</comment>
<dbReference type="InterPro" id="IPR023299">
    <property type="entry name" value="ATPase_P-typ_cyto_dom_N"/>
</dbReference>
<dbReference type="FunFam" id="3.40.50.1000:FF:000001">
    <property type="entry name" value="Phospholipid-transporting ATPase IC"/>
    <property type="match status" value="1"/>
</dbReference>
<keyword evidence="26" id="KW-1185">Reference proteome</keyword>
<evidence type="ECO:0000256" key="15">
    <source>
        <dbReference type="ARBA" id="ARBA00023065"/>
    </source>
</evidence>
<dbReference type="NCBIfam" id="TIGR01494">
    <property type="entry name" value="ATPase_P-type"/>
    <property type="match status" value="3"/>
</dbReference>
<keyword evidence="3" id="KW-0813">Transport</keyword>
<evidence type="ECO:0000256" key="9">
    <source>
        <dbReference type="ARBA" id="ARBA00022840"/>
    </source>
</evidence>
<evidence type="ECO:0000256" key="8">
    <source>
        <dbReference type="ARBA" id="ARBA00022741"/>
    </source>
</evidence>
<reference evidence="25" key="1">
    <citation type="submission" date="2016-03" db="EMBL/GenBank/DDBJ databases">
        <title>Mechanisms controlling the formation of the plant cell surface in tip-growing cells are functionally conserved among land plants.</title>
        <authorList>
            <person name="Honkanen S."/>
            <person name="Jones V.A."/>
            <person name="Morieri G."/>
            <person name="Champion C."/>
            <person name="Hetherington A.J."/>
            <person name="Kelly S."/>
            <person name="Saint-Marcoux D."/>
            <person name="Proust H."/>
            <person name="Prescott H."/>
            <person name="Dolan L."/>
        </authorList>
    </citation>
    <scope>NUCLEOTIDE SEQUENCE [LARGE SCALE GENOMIC DNA]</scope>
    <source>
        <tissue evidence="25">Whole gametophyte</tissue>
    </source>
</reference>
<feature type="transmembrane region" description="Helical" evidence="23">
    <location>
        <begin position="380"/>
        <end position="402"/>
    </location>
</feature>
<keyword evidence="11" id="KW-0630">Potassium</keyword>
<evidence type="ECO:0000256" key="20">
    <source>
        <dbReference type="ARBA" id="ARBA00048599"/>
    </source>
</evidence>
<comment type="catalytic activity">
    <reaction evidence="20">
        <text>K(+)(in) + ATP + H2O = K(+)(out) + ADP + phosphate + H(+)</text>
        <dbReference type="Rhea" id="RHEA:75815"/>
        <dbReference type="ChEBI" id="CHEBI:15377"/>
        <dbReference type="ChEBI" id="CHEBI:15378"/>
        <dbReference type="ChEBI" id="CHEBI:29103"/>
        <dbReference type="ChEBI" id="CHEBI:30616"/>
        <dbReference type="ChEBI" id="CHEBI:43474"/>
        <dbReference type="ChEBI" id="CHEBI:456216"/>
    </reaction>
</comment>
<dbReference type="PANTHER" id="PTHR42861">
    <property type="entry name" value="CALCIUM-TRANSPORTING ATPASE"/>
    <property type="match status" value="1"/>
</dbReference>
<dbReference type="PROSITE" id="PS00154">
    <property type="entry name" value="ATPASE_E1_E2"/>
    <property type="match status" value="1"/>
</dbReference>
<evidence type="ECO:0000256" key="18">
    <source>
        <dbReference type="ARBA" id="ARBA00035017"/>
    </source>
</evidence>
<dbReference type="Proteomes" id="UP000077202">
    <property type="component" value="Unassembled WGS sequence"/>
</dbReference>
<dbReference type="InterPro" id="IPR023214">
    <property type="entry name" value="HAD_sf"/>
</dbReference>
<dbReference type="SMART" id="SM00831">
    <property type="entry name" value="Cation_ATPase_N"/>
    <property type="match status" value="1"/>
</dbReference>
<dbReference type="FunFam" id="3.40.50.1000:FF:000028">
    <property type="entry name" value="Calcium-transporting P-type ATPase, putative"/>
    <property type="match status" value="1"/>
</dbReference>
<dbReference type="SUPFAM" id="SSF81660">
    <property type="entry name" value="Metal cation-transporting ATPase, ATP-binding domain N"/>
    <property type="match status" value="1"/>
</dbReference>
<keyword evidence="14" id="KW-0915">Sodium</keyword>
<proteinExistence type="inferred from homology"/>
<dbReference type="InterPro" id="IPR036412">
    <property type="entry name" value="HAD-like_sf"/>
</dbReference>
<evidence type="ECO:0000256" key="11">
    <source>
        <dbReference type="ARBA" id="ARBA00022958"/>
    </source>
</evidence>
<feature type="transmembrane region" description="Helical" evidence="23">
    <location>
        <begin position="1049"/>
        <end position="1071"/>
    </location>
</feature>
<keyword evidence="10" id="KW-0460">Magnesium</keyword>
<feature type="transmembrane region" description="Helical" evidence="23">
    <location>
        <begin position="884"/>
        <end position="906"/>
    </location>
</feature>